<dbReference type="AlphaFoldDB" id="A0A3B1CWG4"/>
<accession>A0A3B1CWG4</accession>
<gene>
    <name evidence="2" type="ORF">MNBD_NITROSPIRAE03-1757</name>
</gene>
<evidence type="ECO:0000256" key="1">
    <source>
        <dbReference type="SAM" id="MobiDB-lite"/>
    </source>
</evidence>
<protein>
    <submittedName>
        <fullName evidence="2">Uncharacterized protein</fullName>
    </submittedName>
</protein>
<sequence length="57" mass="6250">MINLMIPESGDIKPANRSRVFKRHTPLNPLLIEGRAEDIQIRGGTGRGKGEQAGKQP</sequence>
<reference evidence="2" key="1">
    <citation type="submission" date="2018-06" db="EMBL/GenBank/DDBJ databases">
        <authorList>
            <person name="Zhirakovskaya E."/>
        </authorList>
    </citation>
    <scope>NUCLEOTIDE SEQUENCE</scope>
</reference>
<feature type="compositionally biased region" description="Basic and acidic residues" evidence="1">
    <location>
        <begin position="48"/>
        <end position="57"/>
    </location>
</feature>
<feature type="region of interest" description="Disordered" evidence="1">
    <location>
        <begin position="38"/>
        <end position="57"/>
    </location>
</feature>
<organism evidence="2">
    <name type="scientific">hydrothermal vent metagenome</name>
    <dbReference type="NCBI Taxonomy" id="652676"/>
    <lineage>
        <taxon>unclassified sequences</taxon>
        <taxon>metagenomes</taxon>
        <taxon>ecological metagenomes</taxon>
    </lineage>
</organism>
<evidence type="ECO:0000313" key="2">
    <source>
        <dbReference type="EMBL" id="VAX30881.1"/>
    </source>
</evidence>
<name>A0A3B1CWG4_9ZZZZ</name>
<dbReference type="EMBL" id="UOGI01000090">
    <property type="protein sequence ID" value="VAX30881.1"/>
    <property type="molecule type" value="Genomic_DNA"/>
</dbReference>
<proteinExistence type="predicted"/>